<dbReference type="PANTHER" id="PTHR43537:SF24">
    <property type="entry name" value="GLUCONATE OPERON TRANSCRIPTIONAL REPRESSOR"/>
    <property type="match status" value="1"/>
</dbReference>
<dbReference type="Pfam" id="PF07729">
    <property type="entry name" value="FCD"/>
    <property type="match status" value="1"/>
</dbReference>
<dbReference type="Proteomes" id="UP001500449">
    <property type="component" value="Unassembled WGS sequence"/>
</dbReference>
<evidence type="ECO:0000256" key="2">
    <source>
        <dbReference type="ARBA" id="ARBA00023125"/>
    </source>
</evidence>
<evidence type="ECO:0000259" key="4">
    <source>
        <dbReference type="PROSITE" id="PS50949"/>
    </source>
</evidence>
<comment type="caution">
    <text evidence="5">The sequence shown here is derived from an EMBL/GenBank/DDBJ whole genome shotgun (WGS) entry which is preliminary data.</text>
</comment>
<keyword evidence="6" id="KW-1185">Reference proteome</keyword>
<dbReference type="InterPro" id="IPR008920">
    <property type="entry name" value="TF_FadR/GntR_C"/>
</dbReference>
<reference evidence="5 6" key="1">
    <citation type="journal article" date="2019" name="Int. J. Syst. Evol. Microbiol.">
        <title>The Global Catalogue of Microorganisms (GCM) 10K type strain sequencing project: providing services to taxonomists for standard genome sequencing and annotation.</title>
        <authorList>
            <consortium name="The Broad Institute Genomics Platform"/>
            <consortium name="The Broad Institute Genome Sequencing Center for Infectious Disease"/>
            <person name="Wu L."/>
            <person name="Ma J."/>
        </authorList>
    </citation>
    <scope>NUCLEOTIDE SEQUENCE [LARGE SCALE GENOMIC DNA]</scope>
    <source>
        <strain evidence="5 6">JCM 16009</strain>
    </source>
</reference>
<evidence type="ECO:0000313" key="5">
    <source>
        <dbReference type="EMBL" id="GAA1830700.1"/>
    </source>
</evidence>
<sequence>MTSAREPGRSSGRDRALLYLRETVLADPAVQGTFLNEGELAVRIGVSRTPVREALLLLVADGLVEMLPGRGAYVPPLTGRQIRELMELRGVLERHAASRGLAEGVAPFVLLGEILTEQAALARSGTDATAFIDRDMEFHQALVDAAGNSLASRTYAGLRVRQRRLGVAAVDGSAARQQAVCAEHARIVDALRDGDEPASLAAIDEHLDLTLRVLLEA</sequence>
<dbReference type="PANTHER" id="PTHR43537">
    <property type="entry name" value="TRANSCRIPTIONAL REGULATOR, GNTR FAMILY"/>
    <property type="match status" value="1"/>
</dbReference>
<dbReference type="InterPro" id="IPR000524">
    <property type="entry name" value="Tscrpt_reg_HTH_GntR"/>
</dbReference>
<dbReference type="PRINTS" id="PR00035">
    <property type="entry name" value="HTHGNTR"/>
</dbReference>
<evidence type="ECO:0000256" key="1">
    <source>
        <dbReference type="ARBA" id="ARBA00023015"/>
    </source>
</evidence>
<keyword evidence="3" id="KW-0804">Transcription</keyword>
<keyword evidence="1" id="KW-0805">Transcription regulation</keyword>
<gene>
    <name evidence="5" type="ORF">GCM10009836_05830</name>
</gene>
<dbReference type="PROSITE" id="PS50949">
    <property type="entry name" value="HTH_GNTR"/>
    <property type="match status" value="1"/>
</dbReference>
<dbReference type="SUPFAM" id="SSF46785">
    <property type="entry name" value="Winged helix' DNA-binding domain"/>
    <property type="match status" value="1"/>
</dbReference>
<evidence type="ECO:0000256" key="3">
    <source>
        <dbReference type="ARBA" id="ARBA00023163"/>
    </source>
</evidence>
<protein>
    <submittedName>
        <fullName evidence="5">GntR family transcriptional regulator</fullName>
    </submittedName>
</protein>
<dbReference type="SUPFAM" id="SSF48008">
    <property type="entry name" value="GntR ligand-binding domain-like"/>
    <property type="match status" value="1"/>
</dbReference>
<organism evidence="5 6">
    <name type="scientific">Pseudonocardia ailaonensis</name>
    <dbReference type="NCBI Taxonomy" id="367279"/>
    <lineage>
        <taxon>Bacteria</taxon>
        <taxon>Bacillati</taxon>
        <taxon>Actinomycetota</taxon>
        <taxon>Actinomycetes</taxon>
        <taxon>Pseudonocardiales</taxon>
        <taxon>Pseudonocardiaceae</taxon>
        <taxon>Pseudonocardia</taxon>
    </lineage>
</organism>
<dbReference type="EMBL" id="BAAAQK010000003">
    <property type="protein sequence ID" value="GAA1830700.1"/>
    <property type="molecule type" value="Genomic_DNA"/>
</dbReference>
<dbReference type="SMART" id="SM00895">
    <property type="entry name" value="FCD"/>
    <property type="match status" value="1"/>
</dbReference>
<dbReference type="RefSeq" id="WP_344412041.1">
    <property type="nucleotide sequence ID" value="NZ_BAAAQK010000003.1"/>
</dbReference>
<dbReference type="InterPro" id="IPR036388">
    <property type="entry name" value="WH-like_DNA-bd_sf"/>
</dbReference>
<keyword evidence="2" id="KW-0238">DNA-binding</keyword>
<dbReference type="SMART" id="SM00345">
    <property type="entry name" value="HTH_GNTR"/>
    <property type="match status" value="1"/>
</dbReference>
<dbReference type="Gene3D" id="1.20.120.530">
    <property type="entry name" value="GntR ligand-binding domain-like"/>
    <property type="match status" value="1"/>
</dbReference>
<feature type="domain" description="HTH gntR-type" evidence="4">
    <location>
        <begin position="10"/>
        <end position="77"/>
    </location>
</feature>
<dbReference type="InterPro" id="IPR011711">
    <property type="entry name" value="GntR_C"/>
</dbReference>
<dbReference type="InterPro" id="IPR036390">
    <property type="entry name" value="WH_DNA-bd_sf"/>
</dbReference>
<proteinExistence type="predicted"/>
<accession>A0ABN2MLP2</accession>
<dbReference type="Gene3D" id="1.10.10.10">
    <property type="entry name" value="Winged helix-like DNA-binding domain superfamily/Winged helix DNA-binding domain"/>
    <property type="match status" value="1"/>
</dbReference>
<dbReference type="Pfam" id="PF00392">
    <property type="entry name" value="GntR"/>
    <property type="match status" value="1"/>
</dbReference>
<name>A0ABN2MLP2_9PSEU</name>
<evidence type="ECO:0000313" key="6">
    <source>
        <dbReference type="Proteomes" id="UP001500449"/>
    </source>
</evidence>